<gene>
    <name evidence="3" type="ORF">H8E19_02345</name>
</gene>
<feature type="compositionally biased region" description="Polar residues" evidence="1">
    <location>
        <begin position="77"/>
        <end position="93"/>
    </location>
</feature>
<evidence type="ECO:0000313" key="4">
    <source>
        <dbReference type="Proteomes" id="UP000650524"/>
    </source>
</evidence>
<feature type="region of interest" description="Disordered" evidence="1">
    <location>
        <begin position="74"/>
        <end position="101"/>
    </location>
</feature>
<name>A0A8J6MW84_9DELT</name>
<dbReference type="Proteomes" id="UP000650524">
    <property type="component" value="Unassembled WGS sequence"/>
</dbReference>
<dbReference type="Pfam" id="PF01206">
    <property type="entry name" value="TusA"/>
    <property type="match status" value="1"/>
</dbReference>
<evidence type="ECO:0000256" key="1">
    <source>
        <dbReference type="SAM" id="MobiDB-lite"/>
    </source>
</evidence>
<evidence type="ECO:0000259" key="2">
    <source>
        <dbReference type="Pfam" id="PF01206"/>
    </source>
</evidence>
<sequence>MSSIEKLDLRGVVLPVSLLKCSHALSEMGSHECLEVLIRDQETADELVRIIERSQDRVVHRRRAGDHFRIRIGPISDQRSNGSKGRGVNSNKVDNVDGLFI</sequence>
<feature type="domain" description="UPF0033" evidence="2">
    <location>
        <begin position="6"/>
        <end position="72"/>
    </location>
</feature>
<accession>A0A8J6MW84</accession>
<dbReference type="Gene3D" id="3.30.110.40">
    <property type="entry name" value="TusA-like domain"/>
    <property type="match status" value="1"/>
</dbReference>
<comment type="caution">
    <text evidence="3">The sequence shown here is derived from an EMBL/GenBank/DDBJ whole genome shotgun (WGS) entry which is preliminary data.</text>
</comment>
<dbReference type="InterPro" id="IPR001455">
    <property type="entry name" value="TusA-like"/>
</dbReference>
<reference evidence="3 4" key="1">
    <citation type="submission" date="2020-08" db="EMBL/GenBank/DDBJ databases">
        <title>Bridging the membrane lipid divide: bacteria of the FCB group superphylum have the potential to synthesize archaeal ether lipids.</title>
        <authorList>
            <person name="Villanueva L."/>
            <person name="Von Meijenfeldt F.A.B."/>
            <person name="Westbye A.B."/>
            <person name="Yadav S."/>
            <person name="Hopmans E.C."/>
            <person name="Dutilh B.E."/>
            <person name="Sinninghe Damste J.S."/>
        </authorList>
    </citation>
    <scope>NUCLEOTIDE SEQUENCE [LARGE SCALE GENOMIC DNA]</scope>
    <source>
        <strain evidence="3">NIOZ-UU27</strain>
    </source>
</reference>
<dbReference type="SUPFAM" id="SSF64307">
    <property type="entry name" value="SirA-like"/>
    <property type="match status" value="1"/>
</dbReference>
<dbReference type="AlphaFoldDB" id="A0A8J6MW84"/>
<protein>
    <recommendedName>
        <fullName evidence="2">UPF0033 domain-containing protein</fullName>
    </recommendedName>
</protein>
<proteinExistence type="predicted"/>
<organism evidence="3 4">
    <name type="scientific">Candidatus Desulfacyla euxinica</name>
    <dbReference type="NCBI Taxonomy" id="2841693"/>
    <lineage>
        <taxon>Bacteria</taxon>
        <taxon>Deltaproteobacteria</taxon>
        <taxon>Candidatus Desulfacyla</taxon>
    </lineage>
</organism>
<dbReference type="InterPro" id="IPR036868">
    <property type="entry name" value="TusA-like_sf"/>
</dbReference>
<evidence type="ECO:0000313" key="3">
    <source>
        <dbReference type="EMBL" id="MBC8176217.1"/>
    </source>
</evidence>
<dbReference type="EMBL" id="JACNJD010000112">
    <property type="protein sequence ID" value="MBC8176217.1"/>
    <property type="molecule type" value="Genomic_DNA"/>
</dbReference>